<feature type="region of interest" description="Disordered" evidence="1">
    <location>
        <begin position="41"/>
        <end position="74"/>
    </location>
</feature>
<keyword evidence="2" id="KW-0472">Membrane</keyword>
<organism evidence="3 4">
    <name type="scientific">Microbacterium keratanolyticum</name>
    <dbReference type="NCBI Taxonomy" id="67574"/>
    <lineage>
        <taxon>Bacteria</taxon>
        <taxon>Bacillati</taxon>
        <taxon>Actinomycetota</taxon>
        <taxon>Actinomycetes</taxon>
        <taxon>Micrococcales</taxon>
        <taxon>Microbacteriaceae</taxon>
        <taxon>Microbacterium</taxon>
    </lineage>
</organism>
<comment type="caution">
    <text evidence="3">The sequence shown here is derived from an EMBL/GenBank/DDBJ whole genome shotgun (WGS) entry which is preliminary data.</text>
</comment>
<evidence type="ECO:0000256" key="2">
    <source>
        <dbReference type="SAM" id="Phobius"/>
    </source>
</evidence>
<keyword evidence="4" id="KW-1185">Reference proteome</keyword>
<sequence>MSEQSQAQAPAPEKPWYMKWWVWLIAVVLVIGGIGALIDPSSTASPAGESTPINTPIITPKPEPSASPDAPKYASRPELERFLAEAGVVFDDLQVSARTVVIYVPTETARDQAQQIANDAMLFLCANTQSPPGFVKTDDRVSIATPGYSAADHPITYAQGEDVCAR</sequence>
<evidence type="ECO:0000313" key="3">
    <source>
        <dbReference type="EMBL" id="GLK01223.1"/>
    </source>
</evidence>
<keyword evidence="2" id="KW-1133">Transmembrane helix</keyword>
<dbReference type="RefSeq" id="WP_204938870.1">
    <property type="nucleotide sequence ID" value="NZ_BAAAUM010000001.1"/>
</dbReference>
<accession>A0A9W6M871</accession>
<reference evidence="3" key="2">
    <citation type="submission" date="2023-01" db="EMBL/GenBank/DDBJ databases">
        <authorList>
            <person name="Sun Q."/>
            <person name="Evtushenko L."/>
        </authorList>
    </citation>
    <scope>NUCLEOTIDE SEQUENCE</scope>
    <source>
        <strain evidence="3">VKM Ac-1958</strain>
    </source>
</reference>
<evidence type="ECO:0000313" key="4">
    <source>
        <dbReference type="Proteomes" id="UP001142325"/>
    </source>
</evidence>
<name>A0A9W6M871_9MICO</name>
<protein>
    <submittedName>
        <fullName evidence="3">Uncharacterized protein</fullName>
    </submittedName>
</protein>
<dbReference type="AlphaFoldDB" id="A0A9W6M871"/>
<evidence type="ECO:0000256" key="1">
    <source>
        <dbReference type="SAM" id="MobiDB-lite"/>
    </source>
</evidence>
<reference evidence="3" key="1">
    <citation type="journal article" date="2014" name="Int. J. Syst. Evol. Microbiol.">
        <title>Complete genome sequence of Corynebacterium casei LMG S-19264T (=DSM 44701T), isolated from a smear-ripened cheese.</title>
        <authorList>
            <consortium name="US DOE Joint Genome Institute (JGI-PGF)"/>
            <person name="Walter F."/>
            <person name="Albersmeier A."/>
            <person name="Kalinowski J."/>
            <person name="Ruckert C."/>
        </authorList>
    </citation>
    <scope>NUCLEOTIDE SEQUENCE</scope>
    <source>
        <strain evidence="3">VKM Ac-1958</strain>
    </source>
</reference>
<dbReference type="EMBL" id="BSET01000001">
    <property type="protein sequence ID" value="GLK01223.1"/>
    <property type="molecule type" value="Genomic_DNA"/>
</dbReference>
<feature type="transmembrane region" description="Helical" evidence="2">
    <location>
        <begin position="20"/>
        <end position="38"/>
    </location>
</feature>
<proteinExistence type="predicted"/>
<keyword evidence="2" id="KW-0812">Transmembrane</keyword>
<gene>
    <name evidence="3" type="ORF">GCM10017596_09380</name>
</gene>
<dbReference type="Proteomes" id="UP001142325">
    <property type="component" value="Unassembled WGS sequence"/>
</dbReference>